<feature type="region of interest" description="Disordered" evidence="6">
    <location>
        <begin position="651"/>
        <end position="677"/>
    </location>
</feature>
<feature type="compositionally biased region" description="Polar residues" evidence="6">
    <location>
        <begin position="297"/>
        <end position="310"/>
    </location>
</feature>
<dbReference type="AlphaFoldDB" id="A0AA35XDW6"/>
<feature type="region of interest" description="Disordered" evidence="6">
    <location>
        <begin position="1001"/>
        <end position="1023"/>
    </location>
</feature>
<keyword evidence="3" id="KW-0597">Phosphoprotein</keyword>
<gene>
    <name evidence="7" type="ORF">GBAR_LOCUS26093</name>
</gene>
<dbReference type="PANTHER" id="PTHR18902">
    <property type="entry name" value="NUCLEAR MITOTIC APPARATUS PROTEIN 1-RELATED"/>
    <property type="match status" value="1"/>
</dbReference>
<feature type="coiled-coil region" evidence="5">
    <location>
        <begin position="850"/>
        <end position="954"/>
    </location>
</feature>
<feature type="compositionally biased region" description="Basic and acidic residues" evidence="6">
    <location>
        <begin position="733"/>
        <end position="751"/>
    </location>
</feature>
<name>A0AA35XDW6_GEOBA</name>
<evidence type="ECO:0000256" key="4">
    <source>
        <dbReference type="ARBA" id="ARBA00023054"/>
    </source>
</evidence>
<protein>
    <submittedName>
        <fullName evidence="7">Golgin subfamily A member 3</fullName>
    </submittedName>
</protein>
<organism evidence="7 8">
    <name type="scientific">Geodia barretti</name>
    <name type="common">Barrett's horny sponge</name>
    <dbReference type="NCBI Taxonomy" id="519541"/>
    <lineage>
        <taxon>Eukaryota</taxon>
        <taxon>Metazoa</taxon>
        <taxon>Porifera</taxon>
        <taxon>Demospongiae</taxon>
        <taxon>Heteroscleromorpha</taxon>
        <taxon>Tetractinellida</taxon>
        <taxon>Astrophorina</taxon>
        <taxon>Geodiidae</taxon>
        <taxon>Geodia</taxon>
    </lineage>
</organism>
<feature type="compositionally biased region" description="Low complexity" evidence="6">
    <location>
        <begin position="527"/>
        <end position="536"/>
    </location>
</feature>
<dbReference type="GO" id="GO:0005737">
    <property type="term" value="C:cytoplasm"/>
    <property type="evidence" value="ECO:0007669"/>
    <property type="project" value="UniProtKB-SubCell"/>
</dbReference>
<feature type="region of interest" description="Disordered" evidence="6">
    <location>
        <begin position="733"/>
        <end position="761"/>
    </location>
</feature>
<evidence type="ECO:0000313" key="8">
    <source>
        <dbReference type="Proteomes" id="UP001174909"/>
    </source>
</evidence>
<feature type="region of interest" description="Disordered" evidence="6">
    <location>
        <begin position="497"/>
        <end position="613"/>
    </location>
</feature>
<evidence type="ECO:0000256" key="5">
    <source>
        <dbReference type="SAM" id="Coils"/>
    </source>
</evidence>
<comment type="caution">
    <text evidence="7">The sequence shown here is derived from an EMBL/GenBank/DDBJ whole genome shotgun (WGS) entry which is preliminary data.</text>
</comment>
<evidence type="ECO:0000313" key="7">
    <source>
        <dbReference type="EMBL" id="CAI8047217.1"/>
    </source>
</evidence>
<feature type="region of interest" description="Disordered" evidence="6">
    <location>
        <begin position="18"/>
        <end position="67"/>
    </location>
</feature>
<reference evidence="7" key="1">
    <citation type="submission" date="2023-03" db="EMBL/GenBank/DDBJ databases">
        <authorList>
            <person name="Steffen K."/>
            <person name="Cardenas P."/>
        </authorList>
    </citation>
    <scope>NUCLEOTIDE SEQUENCE</scope>
</reference>
<keyword evidence="2" id="KW-0963">Cytoplasm</keyword>
<keyword evidence="4 5" id="KW-0175">Coiled coil</keyword>
<evidence type="ECO:0000256" key="1">
    <source>
        <dbReference type="ARBA" id="ARBA00004496"/>
    </source>
</evidence>
<feature type="region of interest" description="Disordered" evidence="6">
    <location>
        <begin position="265"/>
        <end position="394"/>
    </location>
</feature>
<evidence type="ECO:0000256" key="2">
    <source>
        <dbReference type="ARBA" id="ARBA00022490"/>
    </source>
</evidence>
<comment type="subcellular location">
    <subcellularLocation>
        <location evidence="1">Cytoplasm</location>
    </subcellularLocation>
</comment>
<evidence type="ECO:0000256" key="6">
    <source>
        <dbReference type="SAM" id="MobiDB-lite"/>
    </source>
</evidence>
<accession>A0AA35XDW6</accession>
<sequence>MEYVQSLYSWFSVQSQGTAADESSSSSQQQSTHPPPPDFLSLVRRSRRSQLGRATPTGGREEPLTPLELRLRELVVDLYSDAASTKTAVSESEDLSEIDSGHFSDRPATSLSEPHLRFPSPLAMATTEPRERTPLRSYTDTALPNEQEPPPLLLSFSADDIAEVGHDPSLPSLSATSNFQFGLHTPMAGAGNLPPLPPSPYGVRSPPPASLPLYSYTEPSLSIPPSPKKPQSADLHSLVSRSFQLPSQPNPTKVVTKSSVALATSSSVLATPPESQATPTEQRDMHPEATPPELQDTPPNSQSTGAQSITPGDDGKDRVSSDAVTPGDDGKDGVSSDAVTPIEKESIDGDSPDFTQSQQDESSGVKIWRDRPQSYGTCEENKTLPYNPGGGLLDVETPLSPKEVRDRLADVVQGKPPLGSAIIALSTSAPHGELLGLSVDGVGEREGEDGGKEGGGEGDEPSEQVELREGDVLELHNFEEAETSSVVSIEQITEALRHEPLSLPPPSTSLHDREKTQTHDSSSHAFPLPLSSSPLPAGKTAPLPSKYSKSVGTPPPARMPQHLRPAHRQYQQTPRSDSHKQQSSPAKQRTSPFLPPPSSMSPDRQLSEVLHTKAHLEGQLEAVTEECRELLKERAALNSKLAVTEAELEVARRERKSSGTAGPNQRTAEDSARLRQQLETFQRDLREERKTLDAVRDNLNRVKASEQRLKAEVEEGQEKGAVLECKVRELGEQLKDSERESEEEKASREAAQHQLRSLQSSYQAVEESKGWMQAQLEETLEEKLKLQEELRASKAESIASTVKMDQLARENASFLQQITNLQRGVLKDKARLVSELESIEADVLSREDSYARLVAEKSQLEELAQQRAEEIERLSAEVGRTTVERDELRARETERASREEGLVGQCQLLQTSKREAGRRIQDMERELAAREEEVDKLRRGKNGLQERLREAEAALVGKDGALRGMKDSQQILKQELEMSRRVQGRVERELEDERRNVARLESSLAASRDGSSGNEYLVKSLQESQQQLEAEESVLLHEREWRRERRR</sequence>
<proteinExistence type="predicted"/>
<dbReference type="Proteomes" id="UP001174909">
    <property type="component" value="Unassembled WGS sequence"/>
</dbReference>
<feature type="compositionally biased region" description="Basic and acidic residues" evidence="6">
    <location>
        <begin position="510"/>
        <end position="522"/>
    </location>
</feature>
<feature type="compositionally biased region" description="Basic and acidic residues" evidence="6">
    <location>
        <begin position="442"/>
        <end position="455"/>
    </location>
</feature>
<keyword evidence="8" id="KW-1185">Reference proteome</keyword>
<feature type="compositionally biased region" description="Polar residues" evidence="6">
    <location>
        <begin position="353"/>
        <end position="362"/>
    </location>
</feature>
<feature type="region of interest" description="Disordered" evidence="6">
    <location>
        <begin position="439"/>
        <end position="470"/>
    </location>
</feature>
<evidence type="ECO:0000256" key="3">
    <source>
        <dbReference type="ARBA" id="ARBA00022553"/>
    </source>
</evidence>
<dbReference type="EMBL" id="CASHTH010003622">
    <property type="protein sequence ID" value="CAI8047217.1"/>
    <property type="molecule type" value="Genomic_DNA"/>
</dbReference>
<dbReference type="PANTHER" id="PTHR18902:SF31">
    <property type="entry name" value="PERICENTRIN_AKAP-450 CENTROSOMAL TARGETING DOMAIN-CONTAINING PROTEIN"/>
    <property type="match status" value="1"/>
</dbReference>
<feature type="compositionally biased region" description="Polar residues" evidence="6">
    <location>
        <begin position="569"/>
        <end position="590"/>
    </location>
</feature>
<dbReference type="InterPro" id="IPR051841">
    <property type="entry name" value="MT-Golgi_org_protein"/>
</dbReference>
<feature type="region of interest" description="Disordered" evidence="6">
    <location>
        <begin position="85"/>
        <end position="116"/>
    </location>
</feature>